<dbReference type="STRING" id="1219032.GCA_001515545_03857"/>
<keyword evidence="3" id="KW-1185">Reference proteome</keyword>
<gene>
    <name evidence="2" type="primary">cpaB</name>
    <name evidence="2" type="ORF">CRM82_01515</name>
</gene>
<dbReference type="Pfam" id="PF08666">
    <property type="entry name" value="SAF"/>
    <property type="match status" value="1"/>
</dbReference>
<dbReference type="GeneID" id="80803416"/>
<dbReference type="CDD" id="cd11614">
    <property type="entry name" value="SAF_CpaB_FlgA_like"/>
    <property type="match status" value="1"/>
</dbReference>
<reference evidence="3" key="1">
    <citation type="submission" date="2017-09" db="EMBL/GenBank/DDBJ databases">
        <title>FDA dAtabase for Regulatory Grade micrObial Sequences (FDA-ARGOS): Supporting development and validation of Infectious Disease Dx tests.</title>
        <authorList>
            <person name="Minogue T."/>
            <person name="Wolcott M."/>
            <person name="Wasieloski L."/>
            <person name="Aguilar W."/>
            <person name="Moore D."/>
            <person name="Tallon L."/>
            <person name="Sadzewicz L."/>
            <person name="Ott S."/>
            <person name="Zhao X."/>
            <person name="Nagaraj S."/>
            <person name="Vavikolanu K."/>
            <person name="Aluvathingal J."/>
            <person name="Nadendla S."/>
            <person name="Sichtig H."/>
        </authorList>
    </citation>
    <scope>NUCLEOTIDE SEQUENCE [LARGE SCALE GENOMIC DNA]</scope>
    <source>
        <strain evidence="3">FDAARGOS_394</strain>
    </source>
</reference>
<dbReference type="EMBL" id="PDEA01000001">
    <property type="protein sequence ID" value="PEH87473.1"/>
    <property type="molecule type" value="Genomic_DNA"/>
</dbReference>
<sequence>MHKGFKFVALALVVLGGGLAWMAFLVSGPARAPVAPTPGTVAPTVSMVVASKALPAGHLLQAEDVRLQPVAMLPPGAVALEASVLGRTLAQPAAEGDPVIASRLLGGIAAGLQAGERAVAIKVDESSAVGHKLAPGDWVDVLVVLRKDSQEVDATQARQLLARKRVLAYGSQMEGAAGKDGADEAARTGQPPRTAVLAVQAQEVNALLLAERQGQVLLALRNPLDREDAPSRAAVPSTEVVVLEQLARTAPGRALPPSQTASLLTAHHGLPPAARRPGGEGSPPRATGLAVEVLRGNRSETVHY</sequence>
<feature type="domain" description="SAF" evidence="1">
    <location>
        <begin position="45"/>
        <end position="105"/>
    </location>
</feature>
<dbReference type="InterPro" id="IPR031571">
    <property type="entry name" value="RcpC_dom"/>
</dbReference>
<accession>A0A2A7UQD3</accession>
<organism evidence="2 3">
    <name type="scientific">Comamonas terrigena</name>
    <dbReference type="NCBI Taxonomy" id="32013"/>
    <lineage>
        <taxon>Bacteria</taxon>
        <taxon>Pseudomonadati</taxon>
        <taxon>Pseudomonadota</taxon>
        <taxon>Betaproteobacteria</taxon>
        <taxon>Burkholderiales</taxon>
        <taxon>Comamonadaceae</taxon>
        <taxon>Comamonas</taxon>
    </lineage>
</organism>
<dbReference type="InterPro" id="IPR013974">
    <property type="entry name" value="SAF"/>
</dbReference>
<dbReference type="InterPro" id="IPR017592">
    <property type="entry name" value="Pilus_assmbl_Flp-typ_CpaB"/>
</dbReference>
<protein>
    <submittedName>
        <fullName evidence="2">Flp pilus assembly protein CpaB</fullName>
    </submittedName>
</protein>
<dbReference type="OrthoDB" id="8776995at2"/>
<comment type="caution">
    <text evidence="2">The sequence shown here is derived from an EMBL/GenBank/DDBJ whole genome shotgun (WGS) entry which is preliminary data.</text>
</comment>
<evidence type="ECO:0000259" key="1">
    <source>
        <dbReference type="SMART" id="SM00858"/>
    </source>
</evidence>
<evidence type="ECO:0000313" key="2">
    <source>
        <dbReference type="EMBL" id="PEH87473.1"/>
    </source>
</evidence>
<dbReference type="RefSeq" id="WP_066541422.1">
    <property type="nucleotide sequence ID" value="NZ_PDEA01000001.1"/>
</dbReference>
<proteinExistence type="predicted"/>
<name>A0A2A7UQD3_COMTR</name>
<dbReference type="Pfam" id="PF16976">
    <property type="entry name" value="RcpC"/>
    <property type="match status" value="1"/>
</dbReference>
<dbReference type="NCBIfam" id="TIGR03177">
    <property type="entry name" value="pilus_cpaB"/>
    <property type="match status" value="1"/>
</dbReference>
<evidence type="ECO:0000313" key="3">
    <source>
        <dbReference type="Proteomes" id="UP000220246"/>
    </source>
</evidence>
<dbReference type="Proteomes" id="UP000220246">
    <property type="component" value="Unassembled WGS sequence"/>
</dbReference>
<dbReference type="AlphaFoldDB" id="A0A2A7UQD3"/>
<dbReference type="SMART" id="SM00858">
    <property type="entry name" value="SAF"/>
    <property type="match status" value="1"/>
</dbReference>